<dbReference type="InterPro" id="IPR002934">
    <property type="entry name" value="Polymerase_NTP_transf_dom"/>
</dbReference>
<dbReference type="InterPro" id="IPR043519">
    <property type="entry name" value="NT_sf"/>
</dbReference>
<name>A0A7L5ENM4_PARDI</name>
<organism evidence="11 12">
    <name type="scientific">Parabacteroides distasonis</name>
    <dbReference type="NCBI Taxonomy" id="823"/>
    <lineage>
        <taxon>Bacteria</taxon>
        <taxon>Pseudomonadati</taxon>
        <taxon>Bacteroidota</taxon>
        <taxon>Bacteroidia</taxon>
        <taxon>Bacteroidales</taxon>
        <taxon>Tannerellaceae</taxon>
        <taxon>Parabacteroides</taxon>
    </lineage>
</organism>
<keyword evidence="5" id="KW-0479">Metal-binding</keyword>
<sequence length="102" mass="12017">MIKENENKSEIHFLHLFGSVAKDEHKEGSDIDICVEMEPDLFMTVRLKKFLEKLVDYSVDLIYLYHNHIAHAYFDIDAEIIFKVITNHLDPLLDGPYSFFKN</sequence>
<comment type="similarity">
    <text evidence="9">Belongs to the MntA antitoxin family.</text>
</comment>
<evidence type="ECO:0000256" key="2">
    <source>
        <dbReference type="ARBA" id="ARBA00022649"/>
    </source>
</evidence>
<keyword evidence="2" id="KW-1277">Toxin-antitoxin system</keyword>
<dbReference type="GO" id="GO:0005524">
    <property type="term" value="F:ATP binding"/>
    <property type="evidence" value="ECO:0007669"/>
    <property type="project" value="UniProtKB-KW"/>
</dbReference>
<dbReference type="InterPro" id="IPR052038">
    <property type="entry name" value="Type-VII_TA_antitoxin"/>
</dbReference>
<evidence type="ECO:0000313" key="12">
    <source>
        <dbReference type="Proteomes" id="UP000501982"/>
    </source>
</evidence>
<dbReference type="PANTHER" id="PTHR33571">
    <property type="entry name" value="SSL8005 PROTEIN"/>
    <property type="match status" value="1"/>
</dbReference>
<accession>A0A7L5ENM4</accession>
<evidence type="ECO:0000256" key="8">
    <source>
        <dbReference type="ARBA" id="ARBA00022842"/>
    </source>
</evidence>
<dbReference type="GO" id="GO:0046872">
    <property type="term" value="F:metal ion binding"/>
    <property type="evidence" value="ECO:0007669"/>
    <property type="project" value="UniProtKB-KW"/>
</dbReference>
<evidence type="ECO:0000256" key="4">
    <source>
        <dbReference type="ARBA" id="ARBA00022695"/>
    </source>
</evidence>
<reference evidence="11 12" key="1">
    <citation type="submission" date="2020-04" db="EMBL/GenBank/DDBJ databases">
        <title>Complete Genomes and Methylome analysis of CBBP consortium that reverse antibiotic-induced susceptibility to vancomycin-resistant Enterococcus faecium infection.</title>
        <authorList>
            <person name="Fomenkov A."/>
            <person name="Zhang Z."/>
            <person name="Pamer E."/>
            <person name="Roberts R.J."/>
        </authorList>
    </citation>
    <scope>NUCLEOTIDE SEQUENCE [LARGE SCALE GENOMIC DNA]</scope>
    <source>
        <strain evidence="12">CBBP</strain>
    </source>
</reference>
<keyword evidence="4" id="KW-0548">Nucleotidyltransferase</keyword>
<dbReference type="AlphaFoldDB" id="A0A7L5ENM4"/>
<dbReference type="SUPFAM" id="SSF81301">
    <property type="entry name" value="Nucleotidyltransferase"/>
    <property type="match status" value="1"/>
</dbReference>
<evidence type="ECO:0000256" key="7">
    <source>
        <dbReference type="ARBA" id="ARBA00022840"/>
    </source>
</evidence>
<dbReference type="Proteomes" id="UP000501982">
    <property type="component" value="Chromosome"/>
</dbReference>
<dbReference type="CDD" id="cd05403">
    <property type="entry name" value="NT_KNTase_like"/>
    <property type="match status" value="1"/>
</dbReference>
<evidence type="ECO:0000256" key="5">
    <source>
        <dbReference type="ARBA" id="ARBA00022723"/>
    </source>
</evidence>
<dbReference type="Pfam" id="PF01909">
    <property type="entry name" value="NTP_transf_2"/>
    <property type="match status" value="1"/>
</dbReference>
<keyword evidence="7" id="KW-0067">ATP-binding</keyword>
<dbReference type="Gene3D" id="3.30.460.10">
    <property type="entry name" value="Beta Polymerase, domain 2"/>
    <property type="match status" value="1"/>
</dbReference>
<keyword evidence="8" id="KW-0460">Magnesium</keyword>
<comment type="cofactor">
    <cofactor evidence="1">
        <name>Mg(2+)</name>
        <dbReference type="ChEBI" id="CHEBI:18420"/>
    </cofactor>
</comment>
<feature type="domain" description="Polymerase nucleotidyl transferase" evidence="10">
    <location>
        <begin position="5"/>
        <end position="69"/>
    </location>
</feature>
<evidence type="ECO:0000259" key="10">
    <source>
        <dbReference type="Pfam" id="PF01909"/>
    </source>
</evidence>
<evidence type="ECO:0000256" key="9">
    <source>
        <dbReference type="ARBA" id="ARBA00038276"/>
    </source>
</evidence>
<dbReference type="GO" id="GO:0004540">
    <property type="term" value="F:RNA nuclease activity"/>
    <property type="evidence" value="ECO:0007669"/>
    <property type="project" value="InterPro"/>
</dbReference>
<evidence type="ECO:0000313" key="11">
    <source>
        <dbReference type="EMBL" id="QJE31009.1"/>
    </source>
</evidence>
<proteinExistence type="inferred from homology"/>
<dbReference type="GO" id="GO:0016779">
    <property type="term" value="F:nucleotidyltransferase activity"/>
    <property type="evidence" value="ECO:0007669"/>
    <property type="project" value="UniProtKB-KW"/>
</dbReference>
<keyword evidence="3 11" id="KW-0808">Transferase</keyword>
<dbReference type="GO" id="GO:0016787">
    <property type="term" value="F:hydrolase activity"/>
    <property type="evidence" value="ECO:0007669"/>
    <property type="project" value="UniProtKB-KW"/>
</dbReference>
<evidence type="ECO:0000256" key="1">
    <source>
        <dbReference type="ARBA" id="ARBA00001946"/>
    </source>
</evidence>
<dbReference type="PANTHER" id="PTHR33571:SF14">
    <property type="entry name" value="PROTEIN ADENYLYLTRANSFERASE MJ0435-RELATED"/>
    <property type="match status" value="1"/>
</dbReference>
<evidence type="ECO:0000256" key="6">
    <source>
        <dbReference type="ARBA" id="ARBA00022741"/>
    </source>
</evidence>
<gene>
    <name evidence="11" type="ORF">HHO38_02680</name>
</gene>
<dbReference type="GO" id="GO:0110001">
    <property type="term" value="C:toxin-antitoxin complex"/>
    <property type="evidence" value="ECO:0007669"/>
    <property type="project" value="InterPro"/>
</dbReference>
<protein>
    <submittedName>
        <fullName evidence="11">Nucleotidyltransferase domain-containing protein</fullName>
    </submittedName>
</protein>
<keyword evidence="6" id="KW-0547">Nucleotide-binding</keyword>
<evidence type="ECO:0000256" key="3">
    <source>
        <dbReference type="ARBA" id="ARBA00022679"/>
    </source>
</evidence>
<dbReference type="EMBL" id="CP051672">
    <property type="protein sequence ID" value="QJE31009.1"/>
    <property type="molecule type" value="Genomic_DNA"/>
</dbReference>